<dbReference type="InterPro" id="IPR003834">
    <property type="entry name" value="Cyt_c_assmbl_TM_dom"/>
</dbReference>
<evidence type="ECO:0000256" key="3">
    <source>
        <dbReference type="ARBA" id="ARBA00022692"/>
    </source>
</evidence>
<evidence type="ECO:0000256" key="2">
    <source>
        <dbReference type="ARBA" id="ARBA00006143"/>
    </source>
</evidence>
<keyword evidence="4 6" id="KW-1133">Transmembrane helix</keyword>
<feature type="transmembrane region" description="Helical" evidence="6">
    <location>
        <begin position="197"/>
        <end position="218"/>
    </location>
</feature>
<keyword evidence="3 6" id="KW-0812">Transmembrane</keyword>
<dbReference type="EMBL" id="DVFT01000146">
    <property type="protein sequence ID" value="HIQ96885.1"/>
    <property type="molecule type" value="Genomic_DNA"/>
</dbReference>
<proteinExistence type="inferred from homology"/>
<reference evidence="8" key="2">
    <citation type="journal article" date="2021" name="PeerJ">
        <title>Extensive microbial diversity within the chicken gut microbiome revealed by metagenomics and culture.</title>
        <authorList>
            <person name="Gilroy R."/>
            <person name="Ravi A."/>
            <person name="Getino M."/>
            <person name="Pursley I."/>
            <person name="Horton D.L."/>
            <person name="Alikhan N.F."/>
            <person name="Baker D."/>
            <person name="Gharbi K."/>
            <person name="Hall N."/>
            <person name="Watson M."/>
            <person name="Adriaenssens E.M."/>
            <person name="Foster-Nyarko E."/>
            <person name="Jarju S."/>
            <person name="Secka A."/>
            <person name="Antonio M."/>
            <person name="Oren A."/>
            <person name="Chaudhuri R.R."/>
            <person name="La Ragione R."/>
            <person name="Hildebrand F."/>
            <person name="Pallen M.J."/>
        </authorList>
    </citation>
    <scope>NUCLEOTIDE SEQUENCE</scope>
    <source>
        <strain evidence="8">ChiSjej3B21-11622</strain>
    </source>
</reference>
<organism evidence="8 9">
    <name type="scientific">Candidatus Limivivens merdigallinarum</name>
    <dbReference type="NCBI Taxonomy" id="2840859"/>
    <lineage>
        <taxon>Bacteria</taxon>
        <taxon>Bacillati</taxon>
        <taxon>Bacillota</taxon>
        <taxon>Clostridia</taxon>
        <taxon>Lachnospirales</taxon>
        <taxon>Lachnospiraceae</taxon>
        <taxon>Lachnospiraceae incertae sedis</taxon>
        <taxon>Candidatus Limivivens</taxon>
    </lineage>
</organism>
<dbReference type="GO" id="GO:0016020">
    <property type="term" value="C:membrane"/>
    <property type="evidence" value="ECO:0007669"/>
    <property type="project" value="UniProtKB-SubCell"/>
</dbReference>
<keyword evidence="5 6" id="KW-0472">Membrane</keyword>
<evidence type="ECO:0000313" key="8">
    <source>
        <dbReference type="EMBL" id="HIQ96885.1"/>
    </source>
</evidence>
<dbReference type="PANTHER" id="PTHR31272:SF4">
    <property type="entry name" value="CYTOCHROME C-TYPE BIOGENESIS PROTEIN HI_1454-RELATED"/>
    <property type="match status" value="1"/>
</dbReference>
<feature type="domain" description="Cytochrome C biogenesis protein transmembrane" evidence="7">
    <location>
        <begin position="4"/>
        <end position="211"/>
    </location>
</feature>
<comment type="subcellular location">
    <subcellularLocation>
        <location evidence="1">Membrane</location>
        <topology evidence="1">Multi-pass membrane protein</topology>
    </subcellularLocation>
</comment>
<dbReference type="Pfam" id="PF02683">
    <property type="entry name" value="DsbD_TM"/>
    <property type="match status" value="1"/>
</dbReference>
<dbReference type="AlphaFoldDB" id="A0A9D0ZXY3"/>
<dbReference type="GO" id="GO:0017004">
    <property type="term" value="P:cytochrome complex assembly"/>
    <property type="evidence" value="ECO:0007669"/>
    <property type="project" value="InterPro"/>
</dbReference>
<feature type="transmembrane region" description="Helical" evidence="6">
    <location>
        <begin position="156"/>
        <end position="177"/>
    </location>
</feature>
<feature type="transmembrane region" description="Helical" evidence="6">
    <location>
        <begin position="121"/>
        <end position="144"/>
    </location>
</feature>
<evidence type="ECO:0000259" key="7">
    <source>
        <dbReference type="Pfam" id="PF02683"/>
    </source>
</evidence>
<dbReference type="PANTHER" id="PTHR31272">
    <property type="entry name" value="CYTOCHROME C-TYPE BIOGENESIS PROTEIN HI_1454-RELATED"/>
    <property type="match status" value="1"/>
</dbReference>
<feature type="transmembrane region" description="Helical" evidence="6">
    <location>
        <begin position="47"/>
        <end position="71"/>
    </location>
</feature>
<sequence length="224" mass="24401">MQYLITFLEGIITFISPCLLPMLPIYLSYLAGSREDGGKRSILKNSLGFILGFTITFVALGAFAGSIGMLLRRYQTGVNIVSGLIVVLFGLNYLDIIHLNLFKGSKARHEAAAEMGFLKSIVFGMIFSIGWTPCVGAFLGSALMLASQQASVVKGILLLLLYSLGLGIPFFLSALLLEQLKTTFQWIKSHYRIINRVCGILLIVVGIAMMTGWLGQLLSLLSLS</sequence>
<dbReference type="InterPro" id="IPR051790">
    <property type="entry name" value="Cytochrome_c-biogenesis_DsbD"/>
</dbReference>
<feature type="transmembrane region" description="Helical" evidence="6">
    <location>
        <begin position="6"/>
        <end position="27"/>
    </location>
</feature>
<comment type="similarity">
    <text evidence="2">Belongs to the DsbD family.</text>
</comment>
<comment type="caution">
    <text evidence="8">The sequence shown here is derived from an EMBL/GenBank/DDBJ whole genome shotgun (WGS) entry which is preliminary data.</text>
</comment>
<accession>A0A9D0ZXY3</accession>
<reference evidence="8" key="1">
    <citation type="submission" date="2020-10" db="EMBL/GenBank/DDBJ databases">
        <authorList>
            <person name="Gilroy R."/>
        </authorList>
    </citation>
    <scope>NUCLEOTIDE SEQUENCE</scope>
    <source>
        <strain evidence="8">ChiSjej3B21-11622</strain>
    </source>
</reference>
<evidence type="ECO:0000256" key="1">
    <source>
        <dbReference type="ARBA" id="ARBA00004141"/>
    </source>
</evidence>
<feature type="transmembrane region" description="Helical" evidence="6">
    <location>
        <begin position="77"/>
        <end position="101"/>
    </location>
</feature>
<gene>
    <name evidence="8" type="ORF">IAB26_10005</name>
</gene>
<name>A0A9D0ZXY3_9FIRM</name>
<dbReference type="Proteomes" id="UP000886886">
    <property type="component" value="Unassembled WGS sequence"/>
</dbReference>
<protein>
    <submittedName>
        <fullName evidence="8">Sulfite exporter TauE/SafE family protein</fullName>
    </submittedName>
</protein>
<evidence type="ECO:0000256" key="5">
    <source>
        <dbReference type="ARBA" id="ARBA00023136"/>
    </source>
</evidence>
<evidence type="ECO:0000256" key="6">
    <source>
        <dbReference type="SAM" id="Phobius"/>
    </source>
</evidence>
<evidence type="ECO:0000256" key="4">
    <source>
        <dbReference type="ARBA" id="ARBA00022989"/>
    </source>
</evidence>
<evidence type="ECO:0000313" key="9">
    <source>
        <dbReference type="Proteomes" id="UP000886886"/>
    </source>
</evidence>